<dbReference type="InterPro" id="IPR036071">
    <property type="entry name" value="AMMECR1_dom_sf"/>
</dbReference>
<dbReference type="InterPro" id="IPR027485">
    <property type="entry name" value="AMMECR1_N"/>
</dbReference>
<dbReference type="EMBL" id="MAYW01000075">
    <property type="protein sequence ID" value="ODS32163.1"/>
    <property type="molecule type" value="Genomic_DNA"/>
</dbReference>
<dbReference type="Gene3D" id="3.30.1490.150">
    <property type="entry name" value="Hypothetical protein ph0010, domain 2"/>
    <property type="match status" value="1"/>
</dbReference>
<dbReference type="HAMAP" id="MF_00055">
    <property type="entry name" value="MEMO1"/>
    <property type="match status" value="1"/>
</dbReference>
<dbReference type="NCBIfam" id="TIGR04336">
    <property type="entry name" value="AmmeMemoSam_B"/>
    <property type="match status" value="1"/>
</dbReference>
<dbReference type="NCBIfam" id="TIGR00296">
    <property type="entry name" value="TIGR00296 family protein"/>
    <property type="match status" value="1"/>
</dbReference>
<organism evidence="4 5">
    <name type="scientific">Candidatus Scalindua rubra</name>
    <dbReference type="NCBI Taxonomy" id="1872076"/>
    <lineage>
        <taxon>Bacteria</taxon>
        <taxon>Pseudomonadati</taxon>
        <taxon>Planctomycetota</taxon>
        <taxon>Candidatus Brocadiia</taxon>
        <taxon>Candidatus Brocadiales</taxon>
        <taxon>Candidatus Scalinduaceae</taxon>
        <taxon>Candidatus Scalindua</taxon>
    </lineage>
</organism>
<evidence type="ECO:0000256" key="2">
    <source>
        <dbReference type="HAMAP-Rule" id="MF_00055"/>
    </source>
</evidence>
<dbReference type="PANTHER" id="PTHR11060">
    <property type="entry name" value="PROTEIN MEMO1"/>
    <property type="match status" value="1"/>
</dbReference>
<accession>A0A1E3X962</accession>
<protein>
    <recommendedName>
        <fullName evidence="2">MEMO1 family protein SCARUB_02724</fullName>
    </recommendedName>
</protein>
<proteinExistence type="inferred from homology"/>
<dbReference type="Proteomes" id="UP000094056">
    <property type="component" value="Unassembled WGS sequence"/>
</dbReference>
<gene>
    <name evidence="4" type="ORF">SCARUB_02724</name>
</gene>
<evidence type="ECO:0000313" key="4">
    <source>
        <dbReference type="EMBL" id="ODS32163.1"/>
    </source>
</evidence>
<name>A0A1E3X962_9BACT</name>
<dbReference type="PATRIC" id="fig|1872076.5.peg.3226"/>
<evidence type="ECO:0000313" key="5">
    <source>
        <dbReference type="Proteomes" id="UP000094056"/>
    </source>
</evidence>
<evidence type="ECO:0000259" key="3">
    <source>
        <dbReference type="PROSITE" id="PS51112"/>
    </source>
</evidence>
<dbReference type="InterPro" id="IPR002733">
    <property type="entry name" value="AMMECR1_domain"/>
</dbReference>
<dbReference type="Gene3D" id="3.30.700.20">
    <property type="entry name" value="Hypothetical protein ph0010, domain 1"/>
    <property type="match status" value="1"/>
</dbReference>
<sequence>MREPAVAGRFYTGSETELSKQVSNYLNKAFIESLPGKPVAIISPHAGYQYSGAVAAYGYNAIKDYEYKRVIVLAPSHYSRYRGASILDVEYYKTPLGLIKVDVGICNNLINNPPYFATFKKAHAREHSLETQLPFLQMVLGDFELIPVLVGRLNNEEFNFLAEKIKPFIDEDTLIVVSSDFTHYGYGYSYVPFKKDVEANIRKLDYGAFERILALDFEGFMRYKQATGITACGFMPVALLMKLLPDDVQGKILQYDTSGSLMGDFSSSVSYVSIIFTKNSKSSEAIDHNFGLDNNERLTLLKVARDTLESYVKERKLPDINSGKYELTRIMKEKRGVFVTLNKNGNLRGCIGHILPKVQLFTAVMENTISSSTKDTRFRPVTEDELSEIGIDISVLSPIKKVSGADKFIPGEHGIIIRLGGMGAVFLPQVATEQGWDREETLCHLCNKAGLPAYAWKDENMKFFVFTAEVFHEKKVLVAN</sequence>
<dbReference type="Pfam" id="PF01871">
    <property type="entry name" value="AMMECR1"/>
    <property type="match status" value="1"/>
</dbReference>
<dbReference type="NCBIfam" id="TIGR04335">
    <property type="entry name" value="AmmeMemoSam_A"/>
    <property type="match status" value="1"/>
</dbReference>
<dbReference type="CDD" id="cd07361">
    <property type="entry name" value="MEMO_like"/>
    <property type="match status" value="1"/>
</dbReference>
<feature type="domain" description="AMMECR1" evidence="3">
    <location>
        <begin position="295"/>
        <end position="480"/>
    </location>
</feature>
<dbReference type="AlphaFoldDB" id="A0A1E3X962"/>
<reference evidence="4 5" key="1">
    <citation type="submission" date="2016-07" db="EMBL/GenBank/DDBJ databases">
        <title>Draft genome of Scalindua rubra, obtained from a brine-seawater interface in the Red Sea, sheds light on salt adaptation in anammox bacteria.</title>
        <authorList>
            <person name="Speth D.R."/>
            <person name="Lagkouvardos I."/>
            <person name="Wang Y."/>
            <person name="Qian P.-Y."/>
            <person name="Dutilh B.E."/>
            <person name="Jetten M.S."/>
        </authorList>
    </citation>
    <scope>NUCLEOTIDE SEQUENCE [LARGE SCALE GENOMIC DNA]</scope>
    <source>
        <strain evidence="4">BSI-1</strain>
    </source>
</reference>
<comment type="caution">
    <text evidence="4">The sequence shown here is derived from an EMBL/GenBank/DDBJ whole genome shotgun (WGS) entry which is preliminary data.</text>
</comment>
<dbReference type="Pfam" id="PF01875">
    <property type="entry name" value="Memo"/>
    <property type="match status" value="1"/>
</dbReference>
<dbReference type="InterPro" id="IPR023473">
    <property type="entry name" value="AMMECR1"/>
</dbReference>
<comment type="similarity">
    <text evidence="1 2">Belongs to the MEMO1 family.</text>
</comment>
<dbReference type="SUPFAM" id="SSF143447">
    <property type="entry name" value="AMMECR1-like"/>
    <property type="match status" value="1"/>
</dbReference>
<dbReference type="PANTHER" id="PTHR11060:SF0">
    <property type="entry name" value="PROTEIN MEMO1"/>
    <property type="match status" value="1"/>
</dbReference>
<dbReference type="PROSITE" id="PS51112">
    <property type="entry name" value="AMMECR1"/>
    <property type="match status" value="1"/>
</dbReference>
<dbReference type="InterPro" id="IPR002737">
    <property type="entry name" value="MEMO1_fam"/>
</dbReference>
<dbReference type="InterPro" id="IPR027623">
    <property type="entry name" value="AmmeMemoSam_A"/>
</dbReference>
<evidence type="ECO:0000256" key="1">
    <source>
        <dbReference type="ARBA" id="ARBA00006315"/>
    </source>
</evidence>
<dbReference type="Gene3D" id="3.40.830.10">
    <property type="entry name" value="LigB-like"/>
    <property type="match status" value="1"/>
</dbReference>